<dbReference type="EMBL" id="MU277142">
    <property type="protein sequence ID" value="KAI0037281.1"/>
    <property type="molecule type" value="Genomic_DNA"/>
</dbReference>
<comment type="caution">
    <text evidence="1">The sequence shown here is derived from an EMBL/GenBank/DDBJ whole genome shotgun (WGS) entry which is preliminary data.</text>
</comment>
<protein>
    <submittedName>
        <fullName evidence="1">Uncharacterized protein</fullName>
    </submittedName>
</protein>
<evidence type="ECO:0000313" key="1">
    <source>
        <dbReference type="EMBL" id="KAI0037281.1"/>
    </source>
</evidence>
<keyword evidence="2" id="KW-1185">Reference proteome</keyword>
<name>A0ACB8R0X8_9AGAM</name>
<sequence length="221" mass="24895">MPFCYCSRCFPRKSVALGTLKKHINSDLKKLKSPENTPDFISDIQKGLALCREELVSFTGIRDGDASNDIAEDEGEGNQDPISTQDGHLSNAVEEEAWDISQPADPRLAEDDDPMNGYSYHDIHDPDHDDSDDHNYSEDNDDILDIAEVQHDNESDEDIAEMQQDDDLDDNIAEMQQDDALDDNIAEMQHDFDSDDQEGEFYWKLPDTAADLKKKLLDGIG</sequence>
<organism evidence="1 2">
    <name type="scientific">Auriscalpium vulgare</name>
    <dbReference type="NCBI Taxonomy" id="40419"/>
    <lineage>
        <taxon>Eukaryota</taxon>
        <taxon>Fungi</taxon>
        <taxon>Dikarya</taxon>
        <taxon>Basidiomycota</taxon>
        <taxon>Agaricomycotina</taxon>
        <taxon>Agaricomycetes</taxon>
        <taxon>Russulales</taxon>
        <taxon>Auriscalpiaceae</taxon>
        <taxon>Auriscalpium</taxon>
    </lineage>
</organism>
<dbReference type="Proteomes" id="UP000814033">
    <property type="component" value="Unassembled WGS sequence"/>
</dbReference>
<gene>
    <name evidence="1" type="ORF">FA95DRAFT_1614402</name>
</gene>
<reference evidence="1" key="2">
    <citation type="journal article" date="2022" name="New Phytol.">
        <title>Evolutionary transition to the ectomycorrhizal habit in the genomes of a hyperdiverse lineage of mushroom-forming fungi.</title>
        <authorList>
            <person name="Looney B."/>
            <person name="Miyauchi S."/>
            <person name="Morin E."/>
            <person name="Drula E."/>
            <person name="Courty P.E."/>
            <person name="Kohler A."/>
            <person name="Kuo A."/>
            <person name="LaButti K."/>
            <person name="Pangilinan J."/>
            <person name="Lipzen A."/>
            <person name="Riley R."/>
            <person name="Andreopoulos W."/>
            <person name="He G."/>
            <person name="Johnson J."/>
            <person name="Nolan M."/>
            <person name="Tritt A."/>
            <person name="Barry K.W."/>
            <person name="Grigoriev I.V."/>
            <person name="Nagy L.G."/>
            <person name="Hibbett D."/>
            <person name="Henrissat B."/>
            <person name="Matheny P.B."/>
            <person name="Labbe J."/>
            <person name="Martin F.M."/>
        </authorList>
    </citation>
    <scope>NUCLEOTIDE SEQUENCE</scope>
    <source>
        <strain evidence="1">FP105234-sp</strain>
    </source>
</reference>
<accession>A0ACB8R0X8</accession>
<reference evidence="1" key="1">
    <citation type="submission" date="2021-02" db="EMBL/GenBank/DDBJ databases">
        <authorList>
            <consortium name="DOE Joint Genome Institute"/>
            <person name="Ahrendt S."/>
            <person name="Looney B.P."/>
            <person name="Miyauchi S."/>
            <person name="Morin E."/>
            <person name="Drula E."/>
            <person name="Courty P.E."/>
            <person name="Chicoki N."/>
            <person name="Fauchery L."/>
            <person name="Kohler A."/>
            <person name="Kuo A."/>
            <person name="Labutti K."/>
            <person name="Pangilinan J."/>
            <person name="Lipzen A."/>
            <person name="Riley R."/>
            <person name="Andreopoulos W."/>
            <person name="He G."/>
            <person name="Johnson J."/>
            <person name="Barry K.W."/>
            <person name="Grigoriev I.V."/>
            <person name="Nagy L."/>
            <person name="Hibbett D."/>
            <person name="Henrissat B."/>
            <person name="Matheny P.B."/>
            <person name="Labbe J."/>
            <person name="Martin F."/>
        </authorList>
    </citation>
    <scope>NUCLEOTIDE SEQUENCE</scope>
    <source>
        <strain evidence="1">FP105234-sp</strain>
    </source>
</reference>
<evidence type="ECO:0000313" key="2">
    <source>
        <dbReference type="Proteomes" id="UP000814033"/>
    </source>
</evidence>
<proteinExistence type="predicted"/>